<dbReference type="Proteomes" id="UP000041254">
    <property type="component" value="Unassembled WGS sequence"/>
</dbReference>
<keyword evidence="3" id="KW-1185">Reference proteome</keyword>
<evidence type="ECO:0000313" key="3">
    <source>
        <dbReference type="Proteomes" id="UP000041254"/>
    </source>
</evidence>
<dbReference type="VEuPathDB" id="CryptoDB:Vbra_1773"/>
<dbReference type="AlphaFoldDB" id="A0A0G4FZN4"/>
<evidence type="ECO:0000256" key="1">
    <source>
        <dbReference type="SAM" id="MobiDB-lite"/>
    </source>
</evidence>
<dbReference type="InterPro" id="IPR052980">
    <property type="entry name" value="Crinkler_effector"/>
</dbReference>
<reference evidence="2 3" key="1">
    <citation type="submission" date="2014-11" db="EMBL/GenBank/DDBJ databases">
        <authorList>
            <person name="Zhu J."/>
            <person name="Qi W."/>
            <person name="Song R."/>
        </authorList>
    </citation>
    <scope>NUCLEOTIDE SEQUENCE [LARGE SCALE GENOMIC DNA]</scope>
</reference>
<dbReference type="InParanoid" id="A0A0G4FZN4"/>
<feature type="region of interest" description="Disordered" evidence="1">
    <location>
        <begin position="1"/>
        <end position="31"/>
    </location>
</feature>
<accession>A0A0G4FZN4</accession>
<dbReference type="PANTHER" id="PTHR33129">
    <property type="entry name" value="PROTEIN KINASE DOMAIN-CONTAINING PROTEIN-RELATED"/>
    <property type="match status" value="1"/>
</dbReference>
<dbReference type="OrthoDB" id="2423992at2759"/>
<organism evidence="2 3">
    <name type="scientific">Vitrella brassicaformis (strain CCMP3155)</name>
    <dbReference type="NCBI Taxonomy" id="1169540"/>
    <lineage>
        <taxon>Eukaryota</taxon>
        <taxon>Sar</taxon>
        <taxon>Alveolata</taxon>
        <taxon>Colpodellida</taxon>
        <taxon>Vitrellaceae</taxon>
        <taxon>Vitrella</taxon>
    </lineage>
</organism>
<dbReference type="PANTHER" id="PTHR33129:SF1">
    <property type="entry name" value="ATP-BINDING PROTEIN"/>
    <property type="match status" value="1"/>
</dbReference>
<protein>
    <submittedName>
        <fullName evidence="2">Uncharacterized protein</fullName>
    </submittedName>
</protein>
<name>A0A0G4FZN4_VITBC</name>
<proteinExistence type="predicted"/>
<dbReference type="EMBL" id="CDMY01000534">
    <property type="protein sequence ID" value="CEM21095.1"/>
    <property type="molecule type" value="Genomic_DNA"/>
</dbReference>
<evidence type="ECO:0000313" key="2">
    <source>
        <dbReference type="EMBL" id="CEM21095.1"/>
    </source>
</evidence>
<feature type="compositionally biased region" description="Basic and acidic residues" evidence="1">
    <location>
        <begin position="22"/>
        <end position="31"/>
    </location>
</feature>
<dbReference type="PhylomeDB" id="A0A0G4FZN4"/>
<sequence length="600" mass="68512">MPAEVPVGTPAHHHAHQTQLHVSERGPERKDPMRDIWRLTGEQLERFWEEVEPQDLDKEHLVGTEITVAPGRTLIVHKAYVDIARIIMDIADKRPLDVPGLQALLRGSPGVGKSYFLLFFLACLKHKLKKDLEHKTNEEDGWTIVYEDNTSRLYSRIIELTAGPGETFRAESVPSAKRDEVIFSLERGRRNWLLLDGWEGKDFRFWKGPALLAASSRKDNYNEYKKYASVDLVMPIWTSGEIDALLESSKGTTGLDQSDELDEIRMYAGGIVRDYLPLLKGVNPLPELRTAASRALQGLKLNDIRRWTGEGPRGIPADDIPASALLSLDCSRDDYSYSDAKIVWRSSFIGMQWALTLSKGQLRSELDFVEDPTPGGQQKGKIFESLVNVFLACTRNPISLEPIKKHQERVRNIPRAERMYEGQESTQKPHFLRTLTLEGSKLPKREARVFLGNDAKTYDNVYEEGFWVPSSEKDIDSLYVEGDTVYLFRATTDTNHEASGFNEDLIRRLRCGKAMKFSKTPFVIVWCIPQGEEIRPKWPKDKLGEFLPDKDKFEEYVFELPTERAMEELSEYMGRPAALKKGARAGILSWITRSYFENEK</sequence>
<gene>
    <name evidence="2" type="ORF">Vbra_1773</name>
</gene>